<dbReference type="EMBL" id="MCFC01000101">
    <property type="protein sequence ID" value="ORY21946.1"/>
    <property type="molecule type" value="Genomic_DNA"/>
</dbReference>
<accession>A0A1Y2AHF6</accession>
<protein>
    <submittedName>
        <fullName evidence="2">Uncharacterized protein</fullName>
    </submittedName>
</protein>
<dbReference type="AlphaFoldDB" id="A0A1Y2AHF6"/>
<organism evidence="2 3">
    <name type="scientific">Naematelia encephala</name>
    <dbReference type="NCBI Taxonomy" id="71784"/>
    <lineage>
        <taxon>Eukaryota</taxon>
        <taxon>Fungi</taxon>
        <taxon>Dikarya</taxon>
        <taxon>Basidiomycota</taxon>
        <taxon>Agaricomycotina</taxon>
        <taxon>Tremellomycetes</taxon>
        <taxon>Tremellales</taxon>
        <taxon>Naemateliaceae</taxon>
        <taxon>Naematelia</taxon>
    </lineage>
</organism>
<reference evidence="2 3" key="1">
    <citation type="submission" date="2016-07" db="EMBL/GenBank/DDBJ databases">
        <title>Pervasive Adenine N6-methylation of Active Genes in Fungi.</title>
        <authorList>
            <consortium name="DOE Joint Genome Institute"/>
            <person name="Mondo S.J."/>
            <person name="Dannebaum R.O."/>
            <person name="Kuo R.C."/>
            <person name="Labutti K."/>
            <person name="Haridas S."/>
            <person name="Kuo A."/>
            <person name="Salamov A."/>
            <person name="Ahrendt S.R."/>
            <person name="Lipzen A."/>
            <person name="Sullivan W."/>
            <person name="Andreopoulos W.B."/>
            <person name="Clum A."/>
            <person name="Lindquist E."/>
            <person name="Daum C."/>
            <person name="Ramamoorthy G.K."/>
            <person name="Gryganskyi A."/>
            <person name="Culley D."/>
            <person name="Magnuson J.K."/>
            <person name="James T.Y."/>
            <person name="O'Malley M.A."/>
            <person name="Stajich J.E."/>
            <person name="Spatafora J.W."/>
            <person name="Visel A."/>
            <person name="Grigoriev I.V."/>
        </authorList>
    </citation>
    <scope>NUCLEOTIDE SEQUENCE [LARGE SCALE GENOMIC DNA]</scope>
    <source>
        <strain evidence="2 3">68-887.2</strain>
    </source>
</reference>
<evidence type="ECO:0000256" key="1">
    <source>
        <dbReference type="SAM" id="Coils"/>
    </source>
</evidence>
<sequence length="531" mass="58934">MSHHSYHKSSRQLPIAIEHSGQQGVFIPVAAAAVSTPLQNTNTPPDYRNHHADCRCSGDFECVGEGPLKRRRVDGPGAGSGDRPDLAQMALDSMCSLNRELQEQIAYLRTQLQLLRAENLEQDASMKVLKSQLRAEEDKTHQLESKLRDAYGHESSSQVDALKKSAFGTPAFKHAWTHLAPSLVQHLRVDPKYRTFDSLSAIFIPFKSAAELLKYDASFDHVSILSRINNAQTTFTCLDRLLLGEQPLLEPIRNYLAHAPCGHANFNRELIQLSLTAMSITRPSLIPEPLFKLATANSDLTADDHLRIRSILKKLIPEAEDAAAWTAATFKSLGTIVGVIEIEAFMVAFSMNFEKERVYLYTNTVTHGRAENLSHTILGIAGVTPEGIRSFDINTRELMYRISRFPSLLYLTSTFASRQSPISADTFQFPMRYLEQIPKAEMNPSLSGLLTVRLCHTLCFPSLEGGGAQDETGYRGASQSHLDLALEVDDAVEIWDRLARSTVSGLVDHVVAYGKVIEHVKGGELTVRVIQ</sequence>
<feature type="coiled-coil region" evidence="1">
    <location>
        <begin position="98"/>
        <end position="146"/>
    </location>
</feature>
<name>A0A1Y2AHF6_9TREE</name>
<evidence type="ECO:0000313" key="3">
    <source>
        <dbReference type="Proteomes" id="UP000193986"/>
    </source>
</evidence>
<comment type="caution">
    <text evidence="2">The sequence shown here is derived from an EMBL/GenBank/DDBJ whole genome shotgun (WGS) entry which is preliminary data.</text>
</comment>
<keyword evidence="1" id="KW-0175">Coiled coil</keyword>
<dbReference type="Proteomes" id="UP000193986">
    <property type="component" value="Unassembled WGS sequence"/>
</dbReference>
<proteinExistence type="predicted"/>
<evidence type="ECO:0000313" key="2">
    <source>
        <dbReference type="EMBL" id="ORY21946.1"/>
    </source>
</evidence>
<dbReference type="InParanoid" id="A0A1Y2AHF6"/>
<gene>
    <name evidence="2" type="ORF">BCR39DRAFT_552566</name>
</gene>
<keyword evidence="3" id="KW-1185">Reference proteome</keyword>